<evidence type="ECO:0000313" key="2">
    <source>
        <dbReference type="EMBL" id="EUK19056.1"/>
    </source>
</evidence>
<comment type="caution">
    <text evidence="2">The sequence shown here is derived from an EMBL/GenBank/DDBJ whole genome shotgun (WGS) entry which is preliminary data.</text>
</comment>
<keyword evidence="3" id="KW-1185">Reference proteome</keyword>
<evidence type="ECO:0000313" key="3">
    <source>
        <dbReference type="Proteomes" id="UP000019250"/>
    </source>
</evidence>
<dbReference type="RefSeq" id="WP_034337667.1">
    <property type="nucleotide sequence ID" value="NZ_ATSX01000001.1"/>
</dbReference>
<feature type="transmembrane region" description="Helical" evidence="1">
    <location>
        <begin position="6"/>
        <end position="25"/>
    </location>
</feature>
<dbReference type="OrthoDB" id="7226253at2"/>
<dbReference type="EMBL" id="ATSX01000001">
    <property type="protein sequence ID" value="EUK19056.1"/>
    <property type="molecule type" value="Genomic_DNA"/>
</dbReference>
<proteinExistence type="predicted"/>
<accession>W7E7B2</accession>
<reference evidence="2 3" key="1">
    <citation type="journal article" date="2014" name="Genome Announc.">
        <title>Draft Genome Sequence of Commensalibacter papalotli MX01, a Symbiont Identified from the Guts of Overwintering Monarch Butterflies.</title>
        <authorList>
            <person name="Servin-Garciduenas L.E."/>
            <person name="Sanchez-Quinto A."/>
            <person name="Martinez-Romero E."/>
        </authorList>
    </citation>
    <scope>NUCLEOTIDE SEQUENCE [LARGE SCALE GENOMIC DNA]</scope>
    <source>
        <strain evidence="3">MX-MONARCH01</strain>
    </source>
</reference>
<keyword evidence="1" id="KW-0472">Membrane</keyword>
<gene>
    <name evidence="2" type="ORF">COMX_04880</name>
</gene>
<organism evidence="2 3">
    <name type="scientific">Commensalibacter papalotli</name>
    <name type="common">ex Servin-Garciduenas et al. 2014</name>
    <dbReference type="NCBI Taxonomy" id="1208583"/>
    <lineage>
        <taxon>Bacteria</taxon>
        <taxon>Pseudomonadati</taxon>
        <taxon>Pseudomonadota</taxon>
        <taxon>Alphaproteobacteria</taxon>
        <taxon>Acetobacterales</taxon>
        <taxon>Acetobacteraceae</taxon>
    </lineage>
</organism>
<keyword evidence="1" id="KW-0812">Transmembrane</keyword>
<dbReference type="Proteomes" id="UP000019250">
    <property type="component" value="Unassembled WGS sequence"/>
</dbReference>
<protein>
    <submittedName>
        <fullName evidence="2">Uncharacterized protein</fullName>
    </submittedName>
</protein>
<dbReference type="AlphaFoldDB" id="W7E7B2"/>
<name>W7E7B2_9PROT</name>
<sequence>MWLTYFNWFMAILSITIWVGTYIVYDRARFTDWLDNKFGKDDPMPPIPKQQESSLNIGEGTTFNYEKTSKAEPSKE</sequence>
<evidence type="ECO:0000256" key="1">
    <source>
        <dbReference type="SAM" id="Phobius"/>
    </source>
</evidence>
<keyword evidence="1" id="KW-1133">Transmembrane helix</keyword>